<dbReference type="GO" id="GO:0000813">
    <property type="term" value="C:ESCRT I complex"/>
    <property type="evidence" value="ECO:0007669"/>
    <property type="project" value="TreeGrafter"/>
</dbReference>
<dbReference type="EMBL" id="CASHTH010002047">
    <property type="protein sequence ID" value="CAI8023942.1"/>
    <property type="molecule type" value="Genomic_DNA"/>
</dbReference>
<feature type="domain" description="SB" evidence="10">
    <location>
        <begin position="619"/>
        <end position="687"/>
    </location>
</feature>
<dbReference type="SUPFAM" id="SSF47923">
    <property type="entry name" value="Ypt/Rab-GAP domain of gyp1p"/>
    <property type="match status" value="1"/>
</dbReference>
<dbReference type="GO" id="GO:0015031">
    <property type="term" value="P:protein transport"/>
    <property type="evidence" value="ECO:0007669"/>
    <property type="project" value="UniProtKB-UniRule"/>
</dbReference>
<dbReference type="InterPro" id="IPR000195">
    <property type="entry name" value="Rab-GAP-TBC_dom"/>
</dbReference>
<feature type="compositionally biased region" description="Polar residues" evidence="8">
    <location>
        <begin position="199"/>
        <end position="228"/>
    </location>
</feature>
<dbReference type="Pfam" id="PF00566">
    <property type="entry name" value="RabGAP-TBC"/>
    <property type="match status" value="1"/>
</dbReference>
<comment type="similarity">
    <text evidence="2">Belongs to the ubiquitin-conjugating enzyme family. UEV subfamily.</text>
</comment>
<evidence type="ECO:0000256" key="2">
    <source>
        <dbReference type="ARBA" id="ARBA00009594"/>
    </source>
</evidence>
<evidence type="ECO:0000313" key="13">
    <source>
        <dbReference type="Proteomes" id="UP001174909"/>
    </source>
</evidence>
<dbReference type="AlphaFoldDB" id="A0AA35S816"/>
<keyword evidence="5 7" id="KW-0653">Protein transport</keyword>
<dbReference type="InterPro" id="IPR017916">
    <property type="entry name" value="SB_dom"/>
</dbReference>
<organism evidence="12 13">
    <name type="scientific">Geodia barretti</name>
    <name type="common">Barrett's horny sponge</name>
    <dbReference type="NCBI Taxonomy" id="519541"/>
    <lineage>
        <taxon>Eukaryota</taxon>
        <taxon>Metazoa</taxon>
        <taxon>Porifera</taxon>
        <taxon>Demospongiae</taxon>
        <taxon>Heteroscleromorpha</taxon>
        <taxon>Tetractinellida</taxon>
        <taxon>Astrophorina</taxon>
        <taxon>Geodiidae</taxon>
        <taxon>Geodia</taxon>
    </lineage>
</organism>
<evidence type="ECO:0000256" key="8">
    <source>
        <dbReference type="SAM" id="MobiDB-lite"/>
    </source>
</evidence>
<sequence length="690" mass="76280">RFCLLSEAILSAAESKETNNLYFCFRWLLIHFKREFEYPVLMRLWEVIWTGYLSPDYALFIALAILEMEKEGLHNPAHDFSDILQHINSLSKKMQLEPILQLAEVLCRQLGACPDLPDDLKSLVIRPPPTIFASIVDMETIVCSPEGSAIPSSNCAAPSGDTTEPEGSRGRGTHAVPSVDLLAQSDDDAILVEPGSPNRAVQSGNGASGITPNEDSLQSTNSFVSRRQGNSERDVSGGRGSEVMSLSIRDCKNRLTGYRNADQASRDVHALISNFTSLKIQDPKKFVYSNGTSEKLVPLTGTIPVKIKGTVYNIPIVMWLKLTHPHHPPIVYVTPTTGMAIQPSQYVDTNGIVYLPYLTEWKSGASDLTALVQILCATFADRCPVYSKQAQPQWQPPPQMQPPTSYRSPNPFPPGSYPPGQSMPPQQYPGYPTPYSSGGSSMPVPYSGYQQTPPTMSVSPSQPPPYPLGHHAQFPGQPPVSSPPHPPPPSTQSIAMAAGAVAASNSISAEEERRQIEESERIKRQSLETAVEDKIRRNVTAVLNEAEKEMVVLQKTQKELQDGSRRINEMMEEMEKKEREVDQSITVMKDKNAQLESLLEYLRAQPDDVNVDEAVSATTPLYEQILQLYAEENAVEDTVYYLGEALRKGVIELEVFLKYVRELSRKQFMARATIMKARSTAGLAAHGQPN</sequence>
<dbReference type="Gene3D" id="1.10.472.80">
    <property type="entry name" value="Ypt/Rab-GAP domain of gyp1p, domain 3"/>
    <property type="match status" value="1"/>
</dbReference>
<dbReference type="InterPro" id="IPR016135">
    <property type="entry name" value="UBQ-conjugating_enzyme/RWD"/>
</dbReference>
<dbReference type="CDD" id="cd11685">
    <property type="entry name" value="UEV_TSG101-like"/>
    <property type="match status" value="1"/>
</dbReference>
<feature type="domain" description="UEV" evidence="11">
    <location>
        <begin position="245"/>
        <end position="389"/>
    </location>
</feature>
<evidence type="ECO:0000256" key="4">
    <source>
        <dbReference type="ARBA" id="ARBA00022753"/>
    </source>
</evidence>
<dbReference type="InterPro" id="IPR035969">
    <property type="entry name" value="Rab-GAP_TBC_sf"/>
</dbReference>
<dbReference type="PROSITE" id="PS50086">
    <property type="entry name" value="TBC_RABGAP"/>
    <property type="match status" value="1"/>
</dbReference>
<feature type="region of interest" description="Disordered" evidence="8">
    <location>
        <begin position="191"/>
        <end position="242"/>
    </location>
</feature>
<feature type="compositionally biased region" description="Pro residues" evidence="8">
    <location>
        <begin position="476"/>
        <end position="490"/>
    </location>
</feature>
<evidence type="ECO:0000256" key="7">
    <source>
        <dbReference type="PROSITE-ProRule" id="PRU00644"/>
    </source>
</evidence>
<comment type="caution">
    <text evidence="12">The sequence shown here is derived from an EMBL/GenBank/DDBJ whole genome shotgun (WGS) entry which is preliminary data.</text>
</comment>
<feature type="domain" description="Rab-GAP TBC" evidence="9">
    <location>
        <begin position="1"/>
        <end position="52"/>
    </location>
</feature>
<keyword evidence="6" id="KW-0175">Coiled coil</keyword>
<feature type="compositionally biased region" description="Basic and acidic residues" evidence="8">
    <location>
        <begin position="510"/>
        <end position="520"/>
    </location>
</feature>
<feature type="compositionally biased region" description="Polar residues" evidence="8">
    <location>
        <begin position="448"/>
        <end position="460"/>
    </location>
</feature>
<feature type="region of interest" description="Disordered" evidence="8">
    <location>
        <begin position="388"/>
        <end position="520"/>
    </location>
</feature>
<dbReference type="Pfam" id="PF05743">
    <property type="entry name" value="UEV"/>
    <property type="match status" value="1"/>
</dbReference>
<evidence type="ECO:0000256" key="1">
    <source>
        <dbReference type="ARBA" id="ARBA00004177"/>
    </source>
</evidence>
<accession>A0AA35S816</accession>
<keyword evidence="13" id="KW-1185">Reference proteome</keyword>
<feature type="compositionally biased region" description="Polar residues" evidence="8">
    <location>
        <begin position="150"/>
        <end position="162"/>
    </location>
</feature>
<dbReference type="GO" id="GO:0008333">
    <property type="term" value="P:endosome to lysosome transport"/>
    <property type="evidence" value="ECO:0007669"/>
    <property type="project" value="TreeGrafter"/>
</dbReference>
<keyword evidence="3 7" id="KW-0813">Transport</keyword>
<feature type="region of interest" description="Disordered" evidence="8">
    <location>
        <begin position="149"/>
        <end position="174"/>
    </location>
</feature>
<dbReference type="Pfam" id="PF09454">
    <property type="entry name" value="Vps23_core"/>
    <property type="match status" value="1"/>
</dbReference>
<dbReference type="SUPFAM" id="SSF140111">
    <property type="entry name" value="Endosomal sorting complex assembly domain"/>
    <property type="match status" value="1"/>
</dbReference>
<evidence type="ECO:0000256" key="6">
    <source>
        <dbReference type="ARBA" id="ARBA00023054"/>
    </source>
</evidence>
<evidence type="ECO:0000259" key="9">
    <source>
        <dbReference type="PROSITE" id="PS50086"/>
    </source>
</evidence>
<comment type="subcellular location">
    <subcellularLocation>
        <location evidence="1">Endosome</location>
    </subcellularLocation>
</comment>
<dbReference type="SUPFAM" id="SSF54495">
    <property type="entry name" value="UBC-like"/>
    <property type="match status" value="1"/>
</dbReference>
<dbReference type="Gene3D" id="6.10.250.370">
    <property type="match status" value="1"/>
</dbReference>
<evidence type="ECO:0000259" key="10">
    <source>
        <dbReference type="PROSITE" id="PS51312"/>
    </source>
</evidence>
<evidence type="ECO:0000259" key="11">
    <source>
        <dbReference type="PROSITE" id="PS51322"/>
    </source>
</evidence>
<keyword evidence="4" id="KW-0967">Endosome</keyword>
<dbReference type="PROSITE" id="PS51322">
    <property type="entry name" value="UEV"/>
    <property type="match status" value="1"/>
</dbReference>
<dbReference type="InterPro" id="IPR052070">
    <property type="entry name" value="ESCRT-I_UEV_domain"/>
</dbReference>
<dbReference type="Gene3D" id="6.10.140.820">
    <property type="match status" value="1"/>
</dbReference>
<feature type="non-terminal residue" evidence="12">
    <location>
        <position position="1"/>
    </location>
</feature>
<dbReference type="GO" id="GO:0043130">
    <property type="term" value="F:ubiquitin binding"/>
    <property type="evidence" value="ECO:0007669"/>
    <property type="project" value="TreeGrafter"/>
</dbReference>
<dbReference type="PANTHER" id="PTHR23306:SF3">
    <property type="entry name" value="TUMOR SUPPRESSOR PROTEIN 101"/>
    <property type="match status" value="1"/>
</dbReference>
<protein>
    <submittedName>
        <fullName evidence="12">Tumor susceptibility gene 101 protein</fullName>
    </submittedName>
</protein>
<evidence type="ECO:0000256" key="3">
    <source>
        <dbReference type="ARBA" id="ARBA00022448"/>
    </source>
</evidence>
<name>A0AA35S816_GEOBA</name>
<dbReference type="PROSITE" id="PS51312">
    <property type="entry name" value="SB"/>
    <property type="match status" value="1"/>
</dbReference>
<proteinExistence type="inferred from homology"/>
<feature type="compositionally biased region" description="Low complexity" evidence="8">
    <location>
        <begin position="493"/>
        <end position="508"/>
    </location>
</feature>
<evidence type="ECO:0000256" key="5">
    <source>
        <dbReference type="ARBA" id="ARBA00022927"/>
    </source>
</evidence>
<dbReference type="InterPro" id="IPR037202">
    <property type="entry name" value="ESCRT_assembly_dom"/>
</dbReference>
<dbReference type="Gene3D" id="3.10.110.10">
    <property type="entry name" value="Ubiquitin Conjugating Enzyme"/>
    <property type="match status" value="1"/>
</dbReference>
<evidence type="ECO:0000313" key="12">
    <source>
        <dbReference type="EMBL" id="CAI8023942.1"/>
    </source>
</evidence>
<dbReference type="InterPro" id="IPR008883">
    <property type="entry name" value="UEV_N"/>
</dbReference>
<dbReference type="PANTHER" id="PTHR23306">
    <property type="entry name" value="TUMOR SUSCEPTIBILITY GENE 101 PROTEIN-RELATED"/>
    <property type="match status" value="1"/>
</dbReference>
<gene>
    <name evidence="12" type="ORF">GBAR_LOCUS13963</name>
</gene>
<dbReference type="Proteomes" id="UP001174909">
    <property type="component" value="Unassembled WGS sequence"/>
</dbReference>
<feature type="compositionally biased region" description="Low complexity" evidence="8">
    <location>
        <begin position="418"/>
        <end position="443"/>
    </location>
</feature>
<reference evidence="12" key="1">
    <citation type="submission" date="2023-03" db="EMBL/GenBank/DDBJ databases">
        <authorList>
            <person name="Steffen K."/>
            <person name="Cardenas P."/>
        </authorList>
    </citation>
    <scope>NUCLEOTIDE SEQUENCE</scope>
</reference>